<evidence type="ECO:0000313" key="2">
    <source>
        <dbReference type="EMBL" id="PIS06585.1"/>
    </source>
</evidence>
<gene>
    <name evidence="2" type="ORF">COT79_03960</name>
</gene>
<keyword evidence="1" id="KW-0812">Transmembrane</keyword>
<keyword evidence="1" id="KW-1133">Transmembrane helix</keyword>
<dbReference type="InterPro" id="IPR003795">
    <property type="entry name" value="DUF192"/>
</dbReference>
<dbReference type="InterPro" id="IPR038695">
    <property type="entry name" value="Saro_0823-like_sf"/>
</dbReference>
<proteinExistence type="predicted"/>
<dbReference type="AlphaFoldDB" id="A0A2M6R7S1"/>
<dbReference type="EMBL" id="PEZX01000048">
    <property type="protein sequence ID" value="PIS06585.1"/>
    <property type="molecule type" value="Genomic_DNA"/>
</dbReference>
<evidence type="ECO:0000313" key="3">
    <source>
        <dbReference type="Proteomes" id="UP000231162"/>
    </source>
</evidence>
<feature type="transmembrane region" description="Helical" evidence="1">
    <location>
        <begin position="12"/>
        <end position="31"/>
    </location>
</feature>
<accession>A0A2M6R7S1</accession>
<protein>
    <recommendedName>
        <fullName evidence="4">DUF192 domain-containing protein</fullName>
    </recommendedName>
</protein>
<evidence type="ECO:0008006" key="4">
    <source>
        <dbReference type="Google" id="ProtNLM"/>
    </source>
</evidence>
<comment type="caution">
    <text evidence="2">The sequence shown here is derived from an EMBL/GenBank/DDBJ whole genome shotgun (WGS) entry which is preliminary data.</text>
</comment>
<dbReference type="Pfam" id="PF02643">
    <property type="entry name" value="DUF192"/>
    <property type="match status" value="1"/>
</dbReference>
<name>A0A2M6R7S1_9BACT</name>
<keyword evidence="1" id="KW-0472">Membrane</keyword>
<dbReference type="Proteomes" id="UP000231162">
    <property type="component" value="Unassembled WGS sequence"/>
</dbReference>
<dbReference type="Gene3D" id="2.60.120.1140">
    <property type="entry name" value="Protein of unknown function DUF192"/>
    <property type="match status" value="1"/>
</dbReference>
<sequence length="158" mass="17959">MKITNKTLRLMQWIVSLGAMIALVLVVRNFYIQRLPSVIINYVTIRTTLATTPEEKKQGLSGTQPLKPHTGMLFLYQDKVFEPFWNRDMNYPIDVIWILDNQVVGTAVLDAQTTDQTQTIYPPQFYNKVLEVPRGTVDELGIKQGTGVDYARIVAPTT</sequence>
<organism evidence="2 3">
    <name type="scientific">Candidatus Berkelbacteria bacterium CG10_big_fil_rev_8_21_14_0_10_43_14</name>
    <dbReference type="NCBI Taxonomy" id="1974515"/>
    <lineage>
        <taxon>Bacteria</taxon>
        <taxon>Candidatus Berkelbacteria</taxon>
    </lineage>
</organism>
<evidence type="ECO:0000256" key="1">
    <source>
        <dbReference type="SAM" id="Phobius"/>
    </source>
</evidence>
<dbReference type="PANTHER" id="PTHR37953:SF1">
    <property type="entry name" value="UPF0127 PROTEIN MJ1496"/>
    <property type="match status" value="1"/>
</dbReference>
<reference evidence="3" key="1">
    <citation type="submission" date="2017-09" db="EMBL/GenBank/DDBJ databases">
        <title>Depth-based differentiation of microbial function through sediment-hosted aquifers and enrichment of novel symbionts in the deep terrestrial subsurface.</title>
        <authorList>
            <person name="Probst A.J."/>
            <person name="Ladd B."/>
            <person name="Jarett J.K."/>
            <person name="Geller-Mcgrath D.E."/>
            <person name="Sieber C.M.K."/>
            <person name="Emerson J.B."/>
            <person name="Anantharaman K."/>
            <person name="Thomas B.C."/>
            <person name="Malmstrom R."/>
            <person name="Stieglmeier M."/>
            <person name="Klingl A."/>
            <person name="Woyke T."/>
            <person name="Ryan C.M."/>
            <person name="Banfield J.F."/>
        </authorList>
    </citation>
    <scope>NUCLEOTIDE SEQUENCE [LARGE SCALE GENOMIC DNA]</scope>
</reference>
<dbReference type="PANTHER" id="PTHR37953">
    <property type="entry name" value="UPF0127 PROTEIN MJ1496"/>
    <property type="match status" value="1"/>
</dbReference>